<feature type="compositionally biased region" description="Basic and acidic residues" evidence="4">
    <location>
        <begin position="4629"/>
        <end position="4638"/>
    </location>
</feature>
<feature type="compositionally biased region" description="Low complexity" evidence="4">
    <location>
        <begin position="2219"/>
        <end position="2230"/>
    </location>
</feature>
<proteinExistence type="predicted"/>
<feature type="compositionally biased region" description="Basic and acidic residues" evidence="4">
    <location>
        <begin position="4649"/>
        <end position="4663"/>
    </location>
</feature>
<evidence type="ECO:0000313" key="7">
    <source>
        <dbReference type="EMBL" id="GEU28274.1"/>
    </source>
</evidence>
<dbReference type="SMART" id="SM00448">
    <property type="entry name" value="REC"/>
    <property type="match status" value="1"/>
</dbReference>
<feature type="compositionally biased region" description="Basic residues" evidence="4">
    <location>
        <begin position="2684"/>
        <end position="2697"/>
    </location>
</feature>
<feature type="modified residue" description="4-aspartylphosphate" evidence="3">
    <location>
        <position position="59"/>
    </location>
</feature>
<evidence type="ECO:0000256" key="2">
    <source>
        <dbReference type="ARBA" id="ARBA00023125"/>
    </source>
</evidence>
<dbReference type="PANTHER" id="PTHR43214">
    <property type="entry name" value="TWO-COMPONENT RESPONSE REGULATOR"/>
    <property type="match status" value="1"/>
</dbReference>
<feature type="region of interest" description="Disordered" evidence="4">
    <location>
        <begin position="2770"/>
        <end position="2865"/>
    </location>
</feature>
<feature type="compositionally biased region" description="Basic residues" evidence="4">
    <location>
        <begin position="3078"/>
        <end position="3105"/>
    </location>
</feature>
<dbReference type="Pfam" id="PF00072">
    <property type="entry name" value="Response_reg"/>
    <property type="match status" value="1"/>
</dbReference>
<dbReference type="SMART" id="SM00421">
    <property type="entry name" value="HTH_LUXR"/>
    <property type="match status" value="1"/>
</dbReference>
<feature type="domain" description="HTH luxR-type" evidence="5">
    <location>
        <begin position="140"/>
        <end position="207"/>
    </location>
</feature>
<feature type="compositionally biased region" description="Basic and acidic residues" evidence="4">
    <location>
        <begin position="2192"/>
        <end position="2202"/>
    </location>
</feature>
<feature type="compositionally biased region" description="Basic residues" evidence="4">
    <location>
        <begin position="3001"/>
        <end position="3012"/>
    </location>
</feature>
<feature type="domain" description="Response regulatory" evidence="6">
    <location>
        <begin position="8"/>
        <end position="124"/>
    </location>
</feature>
<dbReference type="InterPro" id="IPR029058">
    <property type="entry name" value="AB_hydrolase_fold"/>
</dbReference>
<feature type="compositionally biased region" description="Basic and acidic residues" evidence="4">
    <location>
        <begin position="2056"/>
        <end position="2066"/>
    </location>
</feature>
<feature type="compositionally biased region" description="Basic residues" evidence="4">
    <location>
        <begin position="2496"/>
        <end position="2517"/>
    </location>
</feature>
<feature type="compositionally biased region" description="Basic and acidic residues" evidence="4">
    <location>
        <begin position="2518"/>
        <end position="2531"/>
    </location>
</feature>
<dbReference type="GO" id="GO:0000160">
    <property type="term" value="P:phosphorelay signal transduction system"/>
    <property type="evidence" value="ECO:0007669"/>
    <property type="project" value="InterPro"/>
</dbReference>
<feature type="compositionally biased region" description="Basic residues" evidence="4">
    <location>
        <begin position="2253"/>
        <end position="2264"/>
    </location>
</feature>
<dbReference type="Gene3D" id="3.40.50.1820">
    <property type="entry name" value="alpha/beta hydrolase"/>
    <property type="match status" value="1"/>
</dbReference>
<feature type="compositionally biased region" description="Low complexity" evidence="4">
    <location>
        <begin position="1026"/>
        <end position="1035"/>
    </location>
</feature>
<dbReference type="GO" id="GO:0003677">
    <property type="term" value="F:DNA binding"/>
    <property type="evidence" value="ECO:0007669"/>
    <property type="project" value="UniProtKB-KW"/>
</dbReference>
<feature type="compositionally biased region" description="Basic residues" evidence="4">
    <location>
        <begin position="2591"/>
        <end position="2602"/>
    </location>
</feature>
<keyword evidence="1 3" id="KW-0597">Phosphoprotein</keyword>
<feature type="region of interest" description="Disordered" evidence="4">
    <location>
        <begin position="3365"/>
        <end position="3393"/>
    </location>
</feature>
<evidence type="ECO:0000256" key="4">
    <source>
        <dbReference type="SAM" id="MobiDB-lite"/>
    </source>
</evidence>
<evidence type="ECO:0000259" key="5">
    <source>
        <dbReference type="PROSITE" id="PS50043"/>
    </source>
</evidence>
<feature type="region of interest" description="Disordered" evidence="4">
    <location>
        <begin position="3139"/>
        <end position="3263"/>
    </location>
</feature>
<feature type="compositionally biased region" description="Basic and acidic residues" evidence="4">
    <location>
        <begin position="972"/>
        <end position="981"/>
    </location>
</feature>
<feature type="compositionally biased region" description="Basic and acidic residues" evidence="4">
    <location>
        <begin position="4563"/>
        <end position="4588"/>
    </location>
</feature>
<feature type="compositionally biased region" description="Basic and acidic residues" evidence="4">
    <location>
        <begin position="3149"/>
        <end position="3160"/>
    </location>
</feature>
<feature type="region of interest" description="Disordered" evidence="4">
    <location>
        <begin position="3001"/>
        <end position="3113"/>
    </location>
</feature>
<feature type="region of interest" description="Disordered" evidence="4">
    <location>
        <begin position="2056"/>
        <end position="2275"/>
    </location>
</feature>
<feature type="region of interest" description="Disordered" evidence="4">
    <location>
        <begin position="4487"/>
        <end position="4512"/>
    </location>
</feature>
<feature type="region of interest" description="Disordered" evidence="4">
    <location>
        <begin position="4629"/>
        <end position="4689"/>
    </location>
</feature>
<feature type="region of interest" description="Disordered" evidence="4">
    <location>
        <begin position="3746"/>
        <end position="3771"/>
    </location>
</feature>
<feature type="compositionally biased region" description="Basic residues" evidence="4">
    <location>
        <begin position="3139"/>
        <end position="3148"/>
    </location>
</feature>
<dbReference type="PROSITE" id="PS50043">
    <property type="entry name" value="HTH_LUXR_2"/>
    <property type="match status" value="1"/>
</dbReference>
<dbReference type="Gene3D" id="3.40.50.2300">
    <property type="match status" value="1"/>
</dbReference>
<feature type="compositionally biased region" description="Low complexity" evidence="4">
    <location>
        <begin position="1277"/>
        <end position="1301"/>
    </location>
</feature>
<organism evidence="7">
    <name type="scientific">Tanacetum cinerariifolium</name>
    <name type="common">Dalmatian daisy</name>
    <name type="synonym">Chrysanthemum cinerariifolium</name>
    <dbReference type="NCBI Taxonomy" id="118510"/>
    <lineage>
        <taxon>Eukaryota</taxon>
        <taxon>Viridiplantae</taxon>
        <taxon>Streptophyta</taxon>
        <taxon>Embryophyta</taxon>
        <taxon>Tracheophyta</taxon>
        <taxon>Spermatophyta</taxon>
        <taxon>Magnoliopsida</taxon>
        <taxon>eudicotyledons</taxon>
        <taxon>Gunneridae</taxon>
        <taxon>Pentapetalae</taxon>
        <taxon>asterids</taxon>
        <taxon>campanulids</taxon>
        <taxon>Asterales</taxon>
        <taxon>Asteraceae</taxon>
        <taxon>Asteroideae</taxon>
        <taxon>Anthemideae</taxon>
        <taxon>Anthemidinae</taxon>
        <taxon>Tanacetum</taxon>
    </lineage>
</organism>
<accession>A0A699GEE5</accession>
<dbReference type="SUPFAM" id="SSF46894">
    <property type="entry name" value="C-terminal effector domain of the bipartite response regulators"/>
    <property type="match status" value="1"/>
</dbReference>
<evidence type="ECO:0000256" key="1">
    <source>
        <dbReference type="ARBA" id="ARBA00022553"/>
    </source>
</evidence>
<feature type="region of interest" description="Disordered" evidence="4">
    <location>
        <begin position="1183"/>
        <end position="1202"/>
    </location>
</feature>
<feature type="region of interest" description="Disordered" evidence="4">
    <location>
        <begin position="972"/>
        <end position="1062"/>
    </location>
</feature>
<feature type="compositionally biased region" description="Basic residues" evidence="4">
    <location>
        <begin position="1255"/>
        <end position="1273"/>
    </location>
</feature>
<keyword evidence="2" id="KW-0238">DNA-binding</keyword>
<feature type="compositionally biased region" description="Basic and acidic residues" evidence="4">
    <location>
        <begin position="2551"/>
        <end position="2561"/>
    </location>
</feature>
<feature type="compositionally biased region" description="Basic residues" evidence="4">
    <location>
        <begin position="4056"/>
        <end position="4082"/>
    </location>
</feature>
<feature type="region of interest" description="Disordered" evidence="4">
    <location>
        <begin position="3913"/>
        <end position="3961"/>
    </location>
</feature>
<feature type="region of interest" description="Disordered" evidence="4">
    <location>
        <begin position="1975"/>
        <end position="2024"/>
    </location>
</feature>
<dbReference type="PANTHER" id="PTHR43214:SF43">
    <property type="entry name" value="TWO-COMPONENT RESPONSE REGULATOR"/>
    <property type="match status" value="1"/>
</dbReference>
<feature type="region of interest" description="Disordered" evidence="4">
    <location>
        <begin position="4545"/>
        <end position="4601"/>
    </location>
</feature>
<dbReference type="InterPro" id="IPR039420">
    <property type="entry name" value="WalR-like"/>
</dbReference>
<gene>
    <name evidence="7" type="ORF">Tci_000252</name>
</gene>
<feature type="region of interest" description="Disordered" evidence="4">
    <location>
        <begin position="3304"/>
        <end position="3327"/>
    </location>
</feature>
<reference evidence="7" key="1">
    <citation type="journal article" date="2019" name="Sci. Rep.">
        <title>Draft genome of Tanacetum cinerariifolium, the natural source of mosquito coil.</title>
        <authorList>
            <person name="Yamashiro T."/>
            <person name="Shiraishi A."/>
            <person name="Satake H."/>
            <person name="Nakayama K."/>
        </authorList>
    </citation>
    <scope>NUCLEOTIDE SEQUENCE</scope>
</reference>
<dbReference type="CDD" id="cd17535">
    <property type="entry name" value="REC_NarL-like"/>
    <property type="match status" value="1"/>
</dbReference>
<feature type="compositionally biased region" description="Basic and acidic residues" evidence="4">
    <location>
        <begin position="3924"/>
        <end position="3939"/>
    </location>
</feature>
<feature type="compositionally biased region" description="Basic residues" evidence="4">
    <location>
        <begin position="2097"/>
        <end position="2123"/>
    </location>
</feature>
<feature type="compositionally biased region" description="Basic residues" evidence="4">
    <location>
        <begin position="5600"/>
        <end position="5622"/>
    </location>
</feature>
<feature type="compositionally biased region" description="Basic residues" evidence="4">
    <location>
        <begin position="983"/>
        <end position="995"/>
    </location>
</feature>
<feature type="compositionally biased region" description="Basic and acidic residues" evidence="4">
    <location>
        <begin position="4045"/>
        <end position="4055"/>
    </location>
</feature>
<feature type="compositionally biased region" description="Basic and acidic residues" evidence="4">
    <location>
        <begin position="1188"/>
        <end position="1202"/>
    </location>
</feature>
<dbReference type="PRINTS" id="PR00038">
    <property type="entry name" value="HTHLUXR"/>
</dbReference>
<evidence type="ECO:0000256" key="3">
    <source>
        <dbReference type="PROSITE-ProRule" id="PRU00169"/>
    </source>
</evidence>
<dbReference type="SUPFAM" id="SSF53474">
    <property type="entry name" value="alpha/beta-Hydrolases"/>
    <property type="match status" value="1"/>
</dbReference>
<feature type="region of interest" description="Disordered" evidence="4">
    <location>
        <begin position="2411"/>
        <end position="2604"/>
    </location>
</feature>
<dbReference type="PROSITE" id="PS50110">
    <property type="entry name" value="RESPONSE_REGULATORY"/>
    <property type="match status" value="1"/>
</dbReference>
<feature type="compositionally biased region" description="Basic residues" evidence="4">
    <location>
        <begin position="4546"/>
        <end position="4562"/>
    </location>
</feature>
<feature type="compositionally biased region" description="Basic residues" evidence="4">
    <location>
        <begin position="3312"/>
        <end position="3327"/>
    </location>
</feature>
<dbReference type="EMBL" id="BKCJ010000003">
    <property type="protein sequence ID" value="GEU28274.1"/>
    <property type="molecule type" value="Genomic_DNA"/>
</dbReference>
<dbReference type="InterPro" id="IPR000792">
    <property type="entry name" value="Tscrpt_reg_LuxR_C"/>
</dbReference>
<feature type="region of interest" description="Disordered" evidence="4">
    <location>
        <begin position="5598"/>
        <end position="5622"/>
    </location>
</feature>
<dbReference type="CDD" id="cd06170">
    <property type="entry name" value="LuxR_C_like"/>
    <property type="match status" value="1"/>
</dbReference>
<name>A0A699GEE5_TANCI</name>
<feature type="compositionally biased region" description="Basic residues" evidence="4">
    <location>
        <begin position="2310"/>
        <end position="2324"/>
    </location>
</feature>
<dbReference type="Pfam" id="PF00196">
    <property type="entry name" value="GerE"/>
    <property type="match status" value="1"/>
</dbReference>
<feature type="compositionally biased region" description="Low complexity" evidence="4">
    <location>
        <begin position="2265"/>
        <end position="2275"/>
    </location>
</feature>
<dbReference type="InterPro" id="IPR058245">
    <property type="entry name" value="NreC/VraR/RcsB-like_REC"/>
</dbReference>
<feature type="compositionally biased region" description="Basic and acidic residues" evidence="4">
    <location>
        <begin position="3175"/>
        <end position="3197"/>
    </location>
</feature>
<dbReference type="InterPro" id="IPR011006">
    <property type="entry name" value="CheY-like_superfamily"/>
</dbReference>
<feature type="compositionally biased region" description="Basic and acidic residues" evidence="4">
    <location>
        <begin position="1985"/>
        <end position="1997"/>
    </location>
</feature>
<dbReference type="SUPFAM" id="SSF52172">
    <property type="entry name" value="CheY-like"/>
    <property type="match status" value="1"/>
</dbReference>
<comment type="caution">
    <text evidence="7">The sequence shown here is derived from an EMBL/GenBank/DDBJ whole genome shotgun (WGS) entry which is preliminary data.</text>
</comment>
<feature type="compositionally biased region" description="Basic and acidic residues" evidence="4">
    <location>
        <begin position="3750"/>
        <end position="3765"/>
    </location>
</feature>
<dbReference type="InterPro" id="IPR001789">
    <property type="entry name" value="Sig_transdc_resp-reg_receiver"/>
</dbReference>
<feature type="region of interest" description="Disordered" evidence="4">
    <location>
        <begin position="2304"/>
        <end position="2347"/>
    </location>
</feature>
<feature type="region of interest" description="Disordered" evidence="4">
    <location>
        <begin position="4045"/>
        <end position="4087"/>
    </location>
</feature>
<dbReference type="PROSITE" id="PS00622">
    <property type="entry name" value="HTH_LUXR_1"/>
    <property type="match status" value="1"/>
</dbReference>
<protein>
    <submittedName>
        <fullName evidence="7">Uncharacterized protein</fullName>
    </submittedName>
</protein>
<feature type="region of interest" description="Disordered" evidence="4">
    <location>
        <begin position="2680"/>
        <end position="2703"/>
    </location>
</feature>
<sequence length="5890" mass="642789">MEPPRPISVLVVDDHPLLRAGLGEAISSQDDMRLAGEACNGREAVERYQELRPDVTIMDIAMPEMDGVTALQRIRGEHSDARVIMLTTYKGDAQILRAVQAGAAGFLLKSTLRRELLDTVRGVHIGQRRIPPEIAMELAQHMGQGPLSPREMEVLNHAAGGNSNRRIAEQLSISEETVKAHMKNVLSKLAANDRTHARLGQYPGRDLPRDAPAVLAPAANVGRATVGDDGVPVAVDLCLVFSGDLEGKSFAVLERRVAAIQAHAGNAAHGKQDGQLVPGFAAGVVGGRMEDGVDRAVGKVNYQAKYYADEREKAARLGQSRGFPVKRLTPLPHDHALLGRQIHGVARLDVERFVKAGLVHDGALGAEFAGRMRVALDLGDCRFGPQLGAPLLGKADVQALRAGQTVEHRRRLAVQRTLVRLERERQAGIVADVFAQRQLAIDVVARYRAVRAVLPDQAGGARLEGGAVFRRPPVAQAAPGIVLAARIVERVADLVAERDAEQPVVDRVFRLDVEERRLQDGGRDRDRIERRAVAGVHRLRRHRPFVAVHRLTEFFEVVLAAPRARRPHVGDQVVRLGFHGAVVAPCVGIRDLRLQRRQLQLRFLLGLRAHPVQVFDAVPERRHEVIEHGHHARPGFRRQVHVHVFLADCIAERAVGKAQRQLPLRLALRRAAQRGALEREALADGGAVQVRRIAFDDAPVQIAFPGVERHGCHGLGKTGQEAGLAHHGRGFLAGVTGRLEVRLPVERGRQRMEFVEVHAVVRLDGIAHLHPGPLGAGEAGFDVEHLGGVGAGLLVATARQHGGDMLHVLVARGLEAGVVVLQVVVAVGQAQAGLADVDRVALGVLRVGRHASRKRRLDAHALQVGQQRRQVALVPDGGHARQLGLERLEAGGVAGLVVHEAGVEVGDLAGIAAGLAGMLEGIFDQRAQLALGDFAQLDIRAPGRFVGRDFRVAGPHAVDVAVKIGLGADGRIQRGDVDAGHGHGVRGRGRGRLRVQRGGGHGQQGAAGGADERTLHQAPTQKSRAARAGGAACGRTRQRSVPGGARHAGQDHARQQQAVETKAHVGVRAEDAAGGKAHDRPHQHLAAADGQRIAAQRVSQFDHQLRDVTGHHRGGGRFTEQQLAVRVLRGHGARADHAREQAQRLVGIGHGRGDVRAHQRGEQQQQLQQIAVTQRRAVVALPVQDQNPRQRHEQDEHGEHQQFRDDLAGRLHQRPANQHEVAGSRPPASGRCRIKSSASNRARRRSPPPPSVLRATRRNGASRRWPNRSRPACRCRPAGTPSTAATGTPSAPTAPSTAPAAWRPGPTWRRPSHGPARAAQRTPETLEVGGWKLAGPGRGVLVAVDVALVGATACGGLGAQLRLLLLAFFQFLQRGAVVTDLLAPTGVAAKAAHRRPVRHGRRRWRVVAAERAGRVHDLAADDSQFRRQVRDVALGAGIEILVRHDQVGQLAHFDTALLAFLVGEPGGVLGPHAQRRFAVQAIGARVHLHAAHGFTGNHPGQRHPWVVRRHAGGVGTGRGFHARLEDFLDRRRRFRCAVAVTLDEILALVGHAVLHGHAAAQRGNAVDRAVRNGFGVVEEPVQARERNVLVHALEHVERAADGFVVRGVHAPWPAVLRQDAHHAFEVVFHIFRHVGTRLAEVLEVGRRKRQHLAGAVMAEVVVALLVLHALGPVQEVFLFLFRLLREQVVGQADGQLLGIGQLLDHCVIVGIILGAAAGVDGAGHAQAVQFAHEVARGIDLVFERQLGPLGQRGVQDGGIGLGQQQAGGVARAVAQDLAARRFRRLPGVAHGAQRGAVEQRAVVQVQDEHGGVGRHGVQFLDGGQAFFQELVFGKTAHHAHPLRRGGDVHLRLEHGHGVGQAAHAVPAQFEVEAQAAADDVAVVVDQAWQHALAVQVDHLGVGTGQRHDLVGAAHVGKAAVLDGDRFGVRIAAVQGGEQAAVQDQLAEAVWFHVVFHPRDLGGLGLDPRAHQRRKLFADQDAGQAEQRDDGRRRRTDVEQCVDNADQQADGNRYDGRRRQSGWHSVGARRRLAITGIDPLQLTRKGWRITVGPGHLRRNDMRLDSKTWPHGAAGRIDHRDRGPRGRHRQRGPGGAAGRLRRRQGARGRWRRAGRCGHARGRHHPGPQGGHGAHAARQQRPPWRVAAARADRHPARSRVGSAHGDDGRRARLPAAKQPARPAAHGRAHAGPRHALPERGVEPLRGRQFYPHRPHQPRDGRAAAAGAGPVQQVDRARARYRRGHRQDPRQGPVRQAGRHRPHPRRGARYPARPGGRACAGPAALTAQRPVLANVTRGDVLCRDVPGAAAAGRQRARPLVRGKPHRLRGLPGGRHAARLPAAAGHGGAGGRAGHLRAARAVAFHGAGRAPGSAPLPGQTPSRCGVSYRPNPRIEHATRSTTARPATAAGRRLLYHPQPRCGHRGRRDARRALAAGGSDRRPFKKCAHRPLAQRGHHRVFDRPPHDRPAGPGRQHAVQRSAAAPSGREPGLQGLRLDPRARRPRQRAVPRQRRAAAGKHQRFRAVDRHPLRAADGLHHRRAAGPIRPAHVGHRRHPDQGRHHEERRPHRHPPGPDVRHLQRPLPDSEQSGPGARVFAHRPERRRHRRDQCAVVAAGRTPARSEPLRGAVAAKKPGRPQLSGVGLPSILGAALHARRAGRPDLQRRGFEYAALQLRQRRAVRRQLQAQSHPHRRHRPAHHRRQRPADRQAVEHLPAGRMAYRRSAHAELRRALRQGAGLHQRAAMEPARQPGLAGGQGHGAARRLLALLHAAAAGTGGAGEHRPLRRHHQRTGSGRADPLAVQLRPRICQGPGTVGRVQPAQLGRLPQPDDPAGQGPEHRLGPVAVRRRRTGVHQQPLHPRRPRPDLYRVGRRPLPLGRVADQQRFPVRQRLAHDGRRRRAQLGPPAVVHHRQPGAHAQLEAHGRRRHRRPPRRDQPVRQIVPAARRLRRGRGRAAVRRAPLAVRGALHQLLTPAADVPVTHTRPAPDATPASASFYLSGVPLHHRHGCVAGRRRRRRPDPDRTPAGTAARGRQLRRQDRLLQRLHRPPRSASGAGRRRAGARPSAAQVPASARRPVEQNGARRLPRHPRQGSRRVPARHRLRGRAGRRRGTSGPISIHAPENLGALFQRAMAYRVDGRYRRCRAGTARQRHAGRSRDARRGRDPSRPAAGAALWPRFRHDHAAARLVDDQDCQRRAGRHPDRAGPPGAGTQGLLARARRPARASDPGAAAVDDQRPAVQRGLRRRLGRDAHAVPGAGHGRLRGRAAAGPRTRHGVALFQRQRGAAVAHLAARGRRRRIAACRCDVGGGAADAARPPVRTHWHEQRHHRGRRARQPGGIELYVCDHPRLGALRPVPVAGRRMAGQAHPARGFCRDDAAAGGGIRRPVRPGPGPRRPVDRHRAVARTGGGAAGTDAARARISAAGVAGGGDRAASMTLRRLSHLAIRRALTATVALSVTAYAGAGEHTGSIAIDGRTRTYTLHLPDDPAPAHGLPLILALHGGGMQGAAMARLTALDALADARGFIVVYPDGMDKHWNDGRSTIRHPQDDVGFISALLDQVESRYPVDRRRVYATGLSNGALFAHRLGCELAPRIAAIAPVAGSMPAELRPACHPARPVAVLQISGTADPIMPYDGGAVADFGGSGEGGRVMAVTETMAAWAALSGCSGGAGAQMLPPTSRLDRTRIVRTRYADCPAAGQVVAYTVEGGGHTWPGGAQYARPALIGAASRQMDASAAIHAVRLFQPRCCRPAARHGGHADGGGDRMAVEQRRGGHGAAQGVGQLAGRAQTGAIGDDGELLAAVAEQFVGGARVMPQHVAQAAQHLVAGRVAVAVIDLLEVVEIEQQQARFGQRPALGRIAGQRAVERAAVAGAGEKIAARLQVQLAVLQAGTVGKNIGKQVHQRDGDHHRQQIEHLHVLQQNGQQHQQRYAVDRQRHGGAQQEKRGNHGGIHPVHERQPAQVDGGQHAGRVEQRHAQAGHPVAARVPHVQDHRQHAGHHGQRAHDHQDDLFLAALAAVGQPRERAVLLLMCICHRDCWSLFFCSMLSRKQGADRQAGKDHQPHRVAPRRAGARRDHQRHHAKHHGRRGHQDRPQAGGGCLFDGLALGLAGLAQVIGHFHDQDAVLGDQAHQRDQPHLSINVNRREAEKDEHHCAEQRHGHRKQDNDGIAEALELRGQRQEHDNHGKPHGQTEAARLAHELARRAGVVDGVARRRHFGHGIAQVFEDLALRRAGHARNGGRIELLEARDRLRLHAVRNAGHGGRRNHLAGGRLDVEVEYIGRIEAVHLAHLRDHLVRAARYREVIDVAAAQRGRHRIAEVLLREAQRGQLVAVHVHLGLRRIDLEVDVGKIEFAVLVGLVQHCLRHRVEVFKRLRGGDHELHRQARAARQRRKLERRHPAAGHVAPARLQLLLDFVGRALALVPGLEQHPADARIGGGHARDLEHLVVLGHGPGNLENLFRVRLHLVGRGRGRAHHLRQHDALVFFRRQFRLRHGEHHAQQGGEDHAQHDQHRPRAQQVVQHPQIAVMDLLERAVDEPDEPALVLVLVEEPRAHHGRQRERHHARHGHRAGQRERELREQRARQPALETDRHVHGNEHHRHGQDGTSQFARSLDGGVVRLHALLHVAVHVFHHDDGVVDHQTDGQHDGQQGQQVDGIAEHQHHEKRADQRQRHGNHRHDHRAQAAQEQVDDDGDDDQRLDQRVHHFHDGRVDELRGVVHDFAGEARRQLRADRREHVAHAAGHVEDIGVGRHLDADKDRPHAAEGHVEVVVFGPQRDGGDVLEPHDGAAALLDGQRLELLDRVQVGARRERHGHHLSLGCAQARQVVIGRQRGAHFAGGNAVRGHLVGVEPGAQRELARAQQFGRLHALDGIELGFDDPRQVVGDVIGGQRVAVKAHVHGVGGLPHLHAEHRLLRLRGQLVAHGIDLGGDFGERAVGVVIELQRGGDGRDAAVGRRRQMVTTAFCVFGYWLTGRLNSERRPSTTISRLTTVARTGRLMKMSVKFMAHPSSLFLRRGVGIVGRLHAVVDHDGRAVLEFELAAGDHGLPFLHARQHGHLVAARGAGGDEHLLRQQLRIALVVFRRRLAIFGGGRRHHEHGGAIRVVGDGRLRQGQVFFQLTLVEADVGEHPRQQLAFLIGHRGLHLHVARGRIHLGADGRHLGLERHARIAVAGEFEFLPDRQSRHLFLRHVEIGIYRIDGLQRDQRIARIEILARIDGRDSELAREWRADGFLVHLRLLLGGQRLPAFQFRLVVIDLRLADGLRGQLQLVALERGGGQVGGGLQRAQLRHVRFGIEFKQHLPRLHFVAGFEMDLAHQARDLGGDVHPAHRRQRAHGAQLRLPFGPRDLDRGDRLRTGLGRAGDQFLYLQIFAERQRGNQQNHASNHDEHTLGHETLSCGERVLWVLANRRQGRYRRRRGHALGAVPPAAAQRLEQRRRVGIPRGLRLHQADMGLLVAALGVEQRQVADGAQLVLFARQRQRFGRKRFRFRLRLERGGVGLQRAQAVGHVLECGQQGGAVLRGRHVVRRFGAALPGAQRAAVEDGRGQTGRQAPYGVIAFEQFAERGGRRTVAAIEGKLRILGGRGHADLGAGLVQQCLAGADVGPLAHQRGRQRHRQRFGQRERRQRKFGHARLARQASRQHRQEVAGLLQRLDQRRHGGPGLRHQVALAEHLGAGNGAVFELLFDHVLLTGERIEHVARGLQPGPQRRFLDRGRDHVGRQRKIRRLHLEALVVHGRLRAFQRAPRDAEHVGRVRHVDRGVIQVEHGAAGAIGRGHLRLLPPCPGSAGHGRIHAFSRLGVIGFAHLAQRCFRRCHVRVLRQRGAQQLVQRRRPEHGPPLGGNIHAVHETLRRAARAGGRIGAGGKRRGGVAGSGCGRSGGMKIGAEGAAGQCGGQCGGQ</sequence>
<dbReference type="InterPro" id="IPR016032">
    <property type="entry name" value="Sig_transdc_resp-reg_C-effctor"/>
</dbReference>
<dbReference type="GO" id="GO:0006355">
    <property type="term" value="P:regulation of DNA-templated transcription"/>
    <property type="evidence" value="ECO:0007669"/>
    <property type="project" value="InterPro"/>
</dbReference>
<feature type="compositionally biased region" description="Gly residues" evidence="4">
    <location>
        <begin position="997"/>
        <end position="1008"/>
    </location>
</feature>
<feature type="compositionally biased region" description="Basic and acidic residues" evidence="4">
    <location>
        <begin position="2453"/>
        <end position="2463"/>
    </location>
</feature>
<feature type="region of interest" description="Disordered" evidence="4">
    <location>
        <begin position="2900"/>
        <end position="2934"/>
    </location>
</feature>
<feature type="region of interest" description="Disordered" evidence="4">
    <location>
        <begin position="1216"/>
        <end position="1324"/>
    </location>
</feature>
<evidence type="ECO:0000259" key="6">
    <source>
        <dbReference type="PROSITE" id="PS50110"/>
    </source>
</evidence>
<feature type="compositionally biased region" description="Basic and acidic residues" evidence="4">
    <location>
        <begin position="4489"/>
        <end position="4505"/>
    </location>
</feature>
<feature type="compositionally biased region" description="Low complexity" evidence="4">
    <location>
        <begin position="4639"/>
        <end position="4648"/>
    </location>
</feature>